<reference evidence="1 2" key="1">
    <citation type="submission" date="2020-08" db="EMBL/GenBank/DDBJ databases">
        <title>Genomic Encyclopedia of Type Strains, Phase IV (KMG-V): Genome sequencing to study the core and pangenomes of soil and plant-associated prokaryotes.</title>
        <authorList>
            <person name="Whitman W."/>
        </authorList>
    </citation>
    <scope>NUCLEOTIDE SEQUENCE [LARGE SCALE GENOMIC DNA]</scope>
    <source>
        <strain evidence="1 2">SEMIA 492</strain>
    </source>
</reference>
<sequence length="51" mass="5755">MILNHRITRIAVGLLLLTIAMSDSLYASFSSVWKHWDLILGFEVTRAPVTP</sequence>
<organism evidence="1 2">
    <name type="scientific">Rhizobium leucaenae</name>
    <dbReference type="NCBI Taxonomy" id="29450"/>
    <lineage>
        <taxon>Bacteria</taxon>
        <taxon>Pseudomonadati</taxon>
        <taxon>Pseudomonadota</taxon>
        <taxon>Alphaproteobacteria</taxon>
        <taxon>Hyphomicrobiales</taxon>
        <taxon>Rhizobiaceae</taxon>
        <taxon>Rhizobium/Agrobacterium group</taxon>
        <taxon>Rhizobium</taxon>
    </lineage>
</organism>
<keyword evidence="2" id="KW-1185">Reference proteome</keyword>
<dbReference type="AlphaFoldDB" id="A0A7W7EKK6"/>
<proteinExistence type="predicted"/>
<dbReference type="Proteomes" id="UP000543836">
    <property type="component" value="Unassembled WGS sequence"/>
</dbReference>
<dbReference type="EMBL" id="JACIIG010000006">
    <property type="protein sequence ID" value="MBB4568966.1"/>
    <property type="molecule type" value="Genomic_DNA"/>
</dbReference>
<gene>
    <name evidence="1" type="ORF">GGE60_003085</name>
</gene>
<comment type="caution">
    <text evidence="1">The sequence shown here is derived from an EMBL/GenBank/DDBJ whole genome shotgun (WGS) entry which is preliminary data.</text>
</comment>
<evidence type="ECO:0000313" key="1">
    <source>
        <dbReference type="EMBL" id="MBB4568966.1"/>
    </source>
</evidence>
<accession>A0A7W7EKK6</accession>
<protein>
    <submittedName>
        <fullName evidence="1">Uncharacterized protein</fullName>
    </submittedName>
</protein>
<evidence type="ECO:0000313" key="2">
    <source>
        <dbReference type="Proteomes" id="UP000543836"/>
    </source>
</evidence>
<name>A0A7W7EKK6_9HYPH</name>
<feature type="non-terminal residue" evidence="1">
    <location>
        <position position="51"/>
    </location>
</feature>